<dbReference type="Gene3D" id="1.10.3210.10">
    <property type="entry name" value="Hypothetical protein af1432"/>
    <property type="match status" value="1"/>
</dbReference>
<organism evidence="1 2">
    <name type="scientific">Nocardiopsis changdeensis</name>
    <dbReference type="NCBI Taxonomy" id="2831969"/>
    <lineage>
        <taxon>Bacteria</taxon>
        <taxon>Bacillati</taxon>
        <taxon>Actinomycetota</taxon>
        <taxon>Actinomycetes</taxon>
        <taxon>Streptosporangiales</taxon>
        <taxon>Nocardiopsidaceae</taxon>
        <taxon>Nocardiopsis</taxon>
    </lineage>
</organism>
<reference evidence="1 2" key="1">
    <citation type="submission" date="2021-05" db="EMBL/GenBank/DDBJ databases">
        <title>Direct Submission.</title>
        <authorList>
            <person name="Li K."/>
            <person name="Gao J."/>
        </authorList>
    </citation>
    <scope>NUCLEOTIDE SEQUENCE [LARGE SCALE GENOMIC DNA]</scope>
    <source>
        <strain evidence="1 2">Mg02</strain>
    </source>
</reference>
<protein>
    <submittedName>
        <fullName evidence="1">Metal-dependent phosphohydrolase</fullName>
    </submittedName>
</protein>
<name>A0ABX8BIW7_9ACTN</name>
<sequence>MLNEEEGILLEASWERLAGDSPQARAVGRELLTRWSEPHRRYHTLTHLWATLRAVDILAEEAVSPDLVRYAVWFHDAVYETEPGLDEDRSAGLARELLPMLGLAPERVGEVARLVLMTREHAPGPDDSDGQVLSDADLSVLAGAPDEYLAYTAAVRAEYRRVPEEAFREGRSRVLRGMLDAPQIFHTEFGRIHWEARARSNMLAELDRLAAEAASPDGPRSA</sequence>
<dbReference type="EMBL" id="CP074133">
    <property type="protein sequence ID" value="QUX21363.1"/>
    <property type="molecule type" value="Genomic_DNA"/>
</dbReference>
<evidence type="ECO:0000313" key="1">
    <source>
        <dbReference type="EMBL" id="QUX21363.1"/>
    </source>
</evidence>
<dbReference type="InterPro" id="IPR009218">
    <property type="entry name" value="HD_phosphohydro"/>
</dbReference>
<dbReference type="RefSeq" id="WP_220562584.1">
    <property type="nucleotide sequence ID" value="NZ_CP074133.1"/>
</dbReference>
<dbReference type="PIRSF" id="PIRSF035170">
    <property type="entry name" value="HD_phosphohydro"/>
    <property type="match status" value="1"/>
</dbReference>
<dbReference type="SUPFAM" id="SSF109604">
    <property type="entry name" value="HD-domain/PDEase-like"/>
    <property type="match status" value="1"/>
</dbReference>
<keyword evidence="2" id="KW-1185">Reference proteome</keyword>
<dbReference type="Proteomes" id="UP000676079">
    <property type="component" value="Chromosome"/>
</dbReference>
<proteinExistence type="predicted"/>
<gene>
    <name evidence="1" type="ORF">KGD84_23490</name>
</gene>
<dbReference type="PANTHER" id="PTHR21174">
    <property type="match status" value="1"/>
</dbReference>
<accession>A0ABX8BIW7</accession>
<dbReference type="PANTHER" id="PTHR21174:SF0">
    <property type="entry name" value="HD PHOSPHOHYDROLASE FAMILY PROTEIN-RELATED"/>
    <property type="match status" value="1"/>
</dbReference>
<evidence type="ECO:0000313" key="2">
    <source>
        <dbReference type="Proteomes" id="UP000676079"/>
    </source>
</evidence>